<proteinExistence type="predicted"/>
<name>A0ABY6T8L1_9GAMM</name>
<dbReference type="RefSeq" id="WP_028380592.1">
    <property type="nucleotide sequence ID" value="NZ_CAAAIT010000001.1"/>
</dbReference>
<dbReference type="SUPFAM" id="SSF56399">
    <property type="entry name" value="ADP-ribosylation"/>
    <property type="match status" value="1"/>
</dbReference>
<sequence length="229" mass="26207">MKTKSELFEKGFLSTSENNCFSKSYANTHTVFYEDSISASLGKRIASISTYRKEKEVLYGPGTQLLYTDYHREGSNHFFAVRPIRSIDGIKPNKYSNAMLAKHELEIIDKMFESHLTKNKHSRLRQLFDTVSNESKLKCVLSAKTNLKTLFDALQPDEQLNFNQLTTCQQIIETAIEENRKLVSSAFFHASLGKTDKVLQDALIRVKRAITMISAEQLKTQEETKILIQ</sequence>
<dbReference type="Proteomes" id="UP000277577">
    <property type="component" value="Chromosome"/>
</dbReference>
<evidence type="ECO:0000313" key="2">
    <source>
        <dbReference type="Proteomes" id="UP000277577"/>
    </source>
</evidence>
<evidence type="ECO:0008006" key="3">
    <source>
        <dbReference type="Google" id="ProtNLM"/>
    </source>
</evidence>
<dbReference type="PROSITE" id="PS51996">
    <property type="entry name" value="TR_MART"/>
    <property type="match status" value="1"/>
</dbReference>
<reference evidence="1 2" key="1">
    <citation type="submission" date="2018-12" db="EMBL/GenBank/DDBJ databases">
        <authorList>
            <consortium name="Pathogen Informatics"/>
        </authorList>
    </citation>
    <scope>NUCLEOTIDE SEQUENCE [LARGE SCALE GENOMIC DNA]</scope>
    <source>
        <strain evidence="1 2">NCTC11976</strain>
    </source>
</reference>
<protein>
    <recommendedName>
        <fullName evidence="3">Dot/Icm T4SS effector</fullName>
    </recommendedName>
</protein>
<organism evidence="1 2">
    <name type="scientific">Legionella cherrii</name>
    <dbReference type="NCBI Taxonomy" id="28084"/>
    <lineage>
        <taxon>Bacteria</taxon>
        <taxon>Pseudomonadati</taxon>
        <taxon>Pseudomonadota</taxon>
        <taxon>Gammaproteobacteria</taxon>
        <taxon>Legionellales</taxon>
        <taxon>Legionellaceae</taxon>
        <taxon>Legionella</taxon>
    </lineage>
</organism>
<dbReference type="Gene3D" id="3.90.176.10">
    <property type="entry name" value="Toxin ADP-ribosyltransferase, Chain A, domain 1"/>
    <property type="match status" value="1"/>
</dbReference>
<keyword evidence="2" id="KW-1185">Reference proteome</keyword>
<dbReference type="EMBL" id="LR134173">
    <property type="protein sequence ID" value="VEB37450.1"/>
    <property type="molecule type" value="Genomic_DNA"/>
</dbReference>
<accession>A0ABY6T8L1</accession>
<gene>
    <name evidence="1" type="ORF">NCTC11976_02223</name>
</gene>
<evidence type="ECO:0000313" key="1">
    <source>
        <dbReference type="EMBL" id="VEB37450.1"/>
    </source>
</evidence>